<organism evidence="9 10">
    <name type="scientific">Fonsecaea erecta</name>
    <dbReference type="NCBI Taxonomy" id="1367422"/>
    <lineage>
        <taxon>Eukaryota</taxon>
        <taxon>Fungi</taxon>
        <taxon>Dikarya</taxon>
        <taxon>Ascomycota</taxon>
        <taxon>Pezizomycotina</taxon>
        <taxon>Eurotiomycetes</taxon>
        <taxon>Chaetothyriomycetidae</taxon>
        <taxon>Chaetothyriales</taxon>
        <taxon>Herpotrichiellaceae</taxon>
        <taxon>Fonsecaea</taxon>
    </lineage>
</organism>
<sequence length="65" mass="6802">MKNIASSLSTARNASKNAGDLIGRFTILYNRARQAVIAGELVAIITGATASEASWHWVGVAISLS</sequence>
<evidence type="ECO:0000256" key="6">
    <source>
        <dbReference type="ARBA" id="ARBA00023136"/>
    </source>
</evidence>
<keyword evidence="5" id="KW-0406">Ion transport</keyword>
<evidence type="ECO:0000256" key="1">
    <source>
        <dbReference type="ARBA" id="ARBA00004170"/>
    </source>
</evidence>
<keyword evidence="3" id="KW-0813">Transport</keyword>
<keyword evidence="7" id="KW-0139">CF(1)</keyword>
<keyword evidence="8" id="KW-0066">ATP synthesis</keyword>
<evidence type="ECO:0000256" key="7">
    <source>
        <dbReference type="ARBA" id="ARBA00023196"/>
    </source>
</evidence>
<dbReference type="Gene3D" id="1.10.287.80">
    <property type="entry name" value="ATP synthase, gamma subunit, helix hairpin domain"/>
    <property type="match status" value="1"/>
</dbReference>
<evidence type="ECO:0000313" key="9">
    <source>
        <dbReference type="EMBL" id="OAP54198.1"/>
    </source>
</evidence>
<dbReference type="Pfam" id="PF00231">
    <property type="entry name" value="ATP-synt"/>
    <property type="match status" value="1"/>
</dbReference>
<dbReference type="InterPro" id="IPR035968">
    <property type="entry name" value="ATP_synth_F1_ATPase_gsu"/>
</dbReference>
<dbReference type="GO" id="GO:0046933">
    <property type="term" value="F:proton-transporting ATP synthase activity, rotational mechanism"/>
    <property type="evidence" value="ECO:0007669"/>
    <property type="project" value="InterPro"/>
</dbReference>
<dbReference type="AlphaFoldDB" id="A0A178Z312"/>
<comment type="similarity">
    <text evidence="2">Belongs to the ATPase gamma chain family.</text>
</comment>
<comment type="caution">
    <text evidence="9">The sequence shown here is derived from an EMBL/GenBank/DDBJ whole genome shotgun (WGS) entry which is preliminary data.</text>
</comment>
<evidence type="ECO:0000313" key="10">
    <source>
        <dbReference type="Proteomes" id="UP000078343"/>
    </source>
</evidence>
<dbReference type="InterPro" id="IPR000131">
    <property type="entry name" value="ATP_synth_F1_gsu"/>
</dbReference>
<evidence type="ECO:0000256" key="2">
    <source>
        <dbReference type="ARBA" id="ARBA00007681"/>
    </source>
</evidence>
<evidence type="ECO:0000256" key="8">
    <source>
        <dbReference type="ARBA" id="ARBA00023310"/>
    </source>
</evidence>
<keyword evidence="6" id="KW-0472">Membrane</keyword>
<dbReference type="SUPFAM" id="SSF52943">
    <property type="entry name" value="ATP synthase (F1-ATPase), gamma subunit"/>
    <property type="match status" value="1"/>
</dbReference>
<evidence type="ECO:0000256" key="4">
    <source>
        <dbReference type="ARBA" id="ARBA00022781"/>
    </source>
</evidence>
<accession>A0A178Z312</accession>
<gene>
    <name evidence="9" type="ORF">AYL99_11733</name>
</gene>
<dbReference type="OrthoDB" id="239812at2759"/>
<dbReference type="Proteomes" id="UP000078343">
    <property type="component" value="Unassembled WGS sequence"/>
</dbReference>
<comment type="subcellular location">
    <subcellularLocation>
        <location evidence="1">Membrane</location>
        <topology evidence="1">Peripheral membrane protein</topology>
    </subcellularLocation>
</comment>
<proteinExistence type="inferred from homology"/>
<dbReference type="GeneID" id="30015901"/>
<evidence type="ECO:0000256" key="5">
    <source>
        <dbReference type="ARBA" id="ARBA00023065"/>
    </source>
</evidence>
<keyword evidence="4" id="KW-0375">Hydrogen ion transport</keyword>
<dbReference type="RefSeq" id="XP_018687565.1">
    <property type="nucleotide sequence ID" value="XM_018843238.1"/>
</dbReference>
<evidence type="ECO:0000256" key="3">
    <source>
        <dbReference type="ARBA" id="ARBA00022448"/>
    </source>
</evidence>
<dbReference type="EMBL" id="LVYI01000015">
    <property type="protein sequence ID" value="OAP54198.1"/>
    <property type="molecule type" value="Genomic_DNA"/>
</dbReference>
<name>A0A178Z312_9EURO</name>
<dbReference type="GO" id="GO:0045259">
    <property type="term" value="C:proton-transporting ATP synthase complex"/>
    <property type="evidence" value="ECO:0007669"/>
    <property type="project" value="UniProtKB-KW"/>
</dbReference>
<protein>
    <submittedName>
        <fullName evidence="9">ATP synthase F1, gamma subunit</fullName>
    </submittedName>
</protein>
<reference evidence="9 10" key="1">
    <citation type="submission" date="2016-04" db="EMBL/GenBank/DDBJ databases">
        <title>Draft genome of Fonsecaea erecta CBS 125763.</title>
        <authorList>
            <person name="Weiss V.A."/>
            <person name="Vicente V.A."/>
            <person name="Raittz R.T."/>
            <person name="Moreno L.F."/>
            <person name="De Souza E.M."/>
            <person name="Pedrosa F.O."/>
            <person name="Steffens M.B."/>
            <person name="Faoro H."/>
            <person name="Tadra-Sfeir M.Z."/>
            <person name="Najafzadeh M.J."/>
            <person name="Felipe M.S."/>
            <person name="Teixeira M."/>
            <person name="Sun J."/>
            <person name="Xi L."/>
            <person name="Gomes R."/>
            <person name="De Azevedo C.M."/>
            <person name="Salgado C.G."/>
            <person name="Da Silva M.B."/>
            <person name="Nascimento M.F."/>
            <person name="Queiroz-Telles F."/>
            <person name="Attili D.S."/>
            <person name="Gorbushina A."/>
        </authorList>
    </citation>
    <scope>NUCLEOTIDE SEQUENCE [LARGE SCALE GENOMIC DNA]</scope>
    <source>
        <strain evidence="9 10">CBS 125763</strain>
    </source>
</reference>
<keyword evidence="10" id="KW-1185">Reference proteome</keyword>
<dbReference type="STRING" id="1367422.A0A178Z312"/>